<sequence>MGGMLADARMPQILVFIYSRRFCYHDGVHINFRLPIIPDRKL</sequence>
<keyword evidence="2" id="KW-1185">Reference proteome</keyword>
<reference evidence="1 2" key="1">
    <citation type="submission" date="2017-05" db="EMBL/GenBank/DDBJ databases">
        <authorList>
            <person name="Varghese N."/>
            <person name="Submissions S."/>
        </authorList>
    </citation>
    <scope>NUCLEOTIDE SEQUENCE [LARGE SCALE GENOMIC DNA]</scope>
    <source>
        <strain evidence="1 2">DSM 25457</strain>
    </source>
</reference>
<dbReference type="Proteomes" id="UP001158067">
    <property type="component" value="Unassembled WGS sequence"/>
</dbReference>
<evidence type="ECO:0000313" key="2">
    <source>
        <dbReference type="Proteomes" id="UP001158067"/>
    </source>
</evidence>
<proteinExistence type="predicted"/>
<accession>A0ABY1QBA9</accession>
<gene>
    <name evidence="1" type="ORF">SAMN06265222_107156</name>
</gene>
<dbReference type="EMBL" id="FXUG01000007">
    <property type="protein sequence ID" value="SMP61716.1"/>
    <property type="molecule type" value="Genomic_DNA"/>
</dbReference>
<name>A0ABY1QBA9_9BACT</name>
<evidence type="ECO:0000313" key="1">
    <source>
        <dbReference type="EMBL" id="SMP61716.1"/>
    </source>
</evidence>
<protein>
    <submittedName>
        <fullName evidence="1">Uncharacterized protein</fullName>
    </submittedName>
</protein>
<comment type="caution">
    <text evidence="1">The sequence shown here is derived from an EMBL/GenBank/DDBJ whole genome shotgun (WGS) entry which is preliminary data.</text>
</comment>
<organism evidence="1 2">
    <name type="scientific">Neorhodopirellula lusitana</name>
    <dbReference type="NCBI Taxonomy" id="445327"/>
    <lineage>
        <taxon>Bacteria</taxon>
        <taxon>Pseudomonadati</taxon>
        <taxon>Planctomycetota</taxon>
        <taxon>Planctomycetia</taxon>
        <taxon>Pirellulales</taxon>
        <taxon>Pirellulaceae</taxon>
        <taxon>Neorhodopirellula</taxon>
    </lineage>
</organism>